<dbReference type="SMART" id="SM00748">
    <property type="entry name" value="HEPN"/>
    <property type="match status" value="1"/>
</dbReference>
<dbReference type="EMBL" id="JTHG01000181">
    <property type="protein sequence ID" value="KMO19874.1"/>
    <property type="molecule type" value="Genomic_DNA"/>
</dbReference>
<dbReference type="InterPro" id="IPR002934">
    <property type="entry name" value="Polymerase_NTP_transf_dom"/>
</dbReference>
<evidence type="ECO:0000313" key="2">
    <source>
        <dbReference type="EMBL" id="KMO19874.1"/>
    </source>
</evidence>
<feature type="domain" description="HEPN" evidence="1">
    <location>
        <begin position="174"/>
        <end position="294"/>
    </location>
</feature>
<dbReference type="InterPro" id="IPR007842">
    <property type="entry name" value="HEPN_dom"/>
</dbReference>
<dbReference type="CDD" id="cd05403">
    <property type="entry name" value="NT_KNTase_like"/>
    <property type="match status" value="1"/>
</dbReference>
<name>A0ABR5H6D2_9HYPH</name>
<comment type="caution">
    <text evidence="2">The sequence shown here is derived from an EMBL/GenBank/DDBJ whole genome shotgun (WGS) entry which is preliminary data.</text>
</comment>
<dbReference type="PANTHER" id="PTHR33933:SF1">
    <property type="entry name" value="PROTEIN ADENYLYLTRANSFERASE MNTA-RELATED"/>
    <property type="match status" value="1"/>
</dbReference>
<sequence length="309" mass="35550">MAMDTERLAHLPDRKRRELQHAVRILFEEFEDAQKTKLSDKARRGRILKLVLFGSYARGDWVEDRGSGYLSDYDLLVVVNDARFAEPYEAWEKAEERLLQELSLGGRLATPVNVIVHTYQDVNDQLAQGRPFFVDIARDGIVLHEAPGFPFAAPKPLTEEERHTEAARHLEQWLPVASHALKLARDSITDHVPRNAAFLLHQASEWLYHCVLLVLTLYSPKLHRLTRLRSQAESVDARLIPVWPRDTKFARRCFALLNRAYVDARYSPHYKITPEELAWLVERVTALQESVAAICNERLADSNQEVPDD</sequence>
<evidence type="ECO:0000313" key="3">
    <source>
        <dbReference type="Proteomes" id="UP000036471"/>
    </source>
</evidence>
<organism evidence="2 3">
    <name type="scientific">Methylobacterium indicum</name>
    <dbReference type="NCBI Taxonomy" id="1775910"/>
    <lineage>
        <taxon>Bacteria</taxon>
        <taxon>Pseudomonadati</taxon>
        <taxon>Pseudomonadota</taxon>
        <taxon>Alphaproteobacteria</taxon>
        <taxon>Hyphomicrobiales</taxon>
        <taxon>Methylobacteriaceae</taxon>
        <taxon>Methylobacterium</taxon>
    </lineage>
</organism>
<reference evidence="2 3" key="1">
    <citation type="submission" date="2014-11" db="EMBL/GenBank/DDBJ databases">
        <title>Comparative genomics of Methylobacterium species.</title>
        <authorList>
            <person name="Chaudhry V."/>
            <person name="Patil P.B."/>
        </authorList>
    </citation>
    <scope>NUCLEOTIDE SEQUENCE [LARGE SCALE GENOMIC DNA]</scope>
    <source>
        <strain evidence="2 3">SE3.6</strain>
    </source>
</reference>
<dbReference type="PROSITE" id="PS50910">
    <property type="entry name" value="HEPN"/>
    <property type="match status" value="1"/>
</dbReference>
<keyword evidence="3" id="KW-1185">Reference proteome</keyword>
<dbReference type="Proteomes" id="UP000036471">
    <property type="component" value="Unassembled WGS sequence"/>
</dbReference>
<dbReference type="SUPFAM" id="SSF81301">
    <property type="entry name" value="Nucleotidyltransferase"/>
    <property type="match status" value="1"/>
</dbReference>
<proteinExistence type="predicted"/>
<gene>
    <name evidence="2" type="ORF">QR79_19130</name>
</gene>
<dbReference type="Pfam" id="PF05168">
    <property type="entry name" value="HEPN"/>
    <property type="match status" value="1"/>
</dbReference>
<dbReference type="Gene3D" id="1.20.120.330">
    <property type="entry name" value="Nucleotidyltransferases domain 2"/>
    <property type="match status" value="1"/>
</dbReference>
<protein>
    <submittedName>
        <fullName evidence="2">Nucleotidyltransferase</fullName>
    </submittedName>
</protein>
<dbReference type="Pfam" id="PF01909">
    <property type="entry name" value="NTP_transf_2"/>
    <property type="match status" value="1"/>
</dbReference>
<dbReference type="Gene3D" id="3.30.460.10">
    <property type="entry name" value="Beta Polymerase, domain 2"/>
    <property type="match status" value="1"/>
</dbReference>
<evidence type="ECO:0000259" key="1">
    <source>
        <dbReference type="PROSITE" id="PS50910"/>
    </source>
</evidence>
<dbReference type="SUPFAM" id="SSF81593">
    <property type="entry name" value="Nucleotidyltransferase substrate binding subunit/domain"/>
    <property type="match status" value="1"/>
</dbReference>
<dbReference type="PANTHER" id="PTHR33933">
    <property type="entry name" value="NUCLEOTIDYLTRANSFERASE"/>
    <property type="match status" value="1"/>
</dbReference>
<accession>A0ABR5H6D2</accession>
<dbReference type="InterPro" id="IPR043519">
    <property type="entry name" value="NT_sf"/>
</dbReference>
<dbReference type="InterPro" id="IPR052548">
    <property type="entry name" value="Type_VII_TA_antitoxin"/>
</dbReference>